<dbReference type="PANTHER" id="PTHR43982:SF6">
    <property type="entry name" value="UBIQUITIN CARBOXYL-TERMINAL HYDROLASE 2-RELATED"/>
    <property type="match status" value="1"/>
</dbReference>
<dbReference type="Pfam" id="PF00443">
    <property type="entry name" value="UCH"/>
    <property type="match status" value="1"/>
</dbReference>
<dbReference type="InterPro" id="IPR044635">
    <property type="entry name" value="UBP14-like"/>
</dbReference>
<dbReference type="RefSeq" id="XP_046115116.1">
    <property type="nucleotide sequence ID" value="XM_046262454.1"/>
</dbReference>
<protein>
    <recommendedName>
        <fullName evidence="2">ubiquitinyl hydrolase 1</fullName>
        <ecNumber evidence="2">3.4.19.12</ecNumber>
    </recommendedName>
</protein>
<gene>
    <name evidence="9" type="ORF">F5Z01DRAFT_639592</name>
</gene>
<evidence type="ECO:0000313" key="9">
    <source>
        <dbReference type="EMBL" id="KAG9251192.1"/>
    </source>
</evidence>
<comment type="catalytic activity">
    <reaction evidence="1">
        <text>Thiol-dependent hydrolysis of ester, thioester, amide, peptide and isopeptide bonds formed by the C-terminal Gly of ubiquitin (a 76-residue protein attached to proteins as an intracellular targeting signal).</text>
        <dbReference type="EC" id="3.4.19.12"/>
    </reaction>
</comment>
<feature type="domain" description="USP" evidence="8">
    <location>
        <begin position="601"/>
        <end position="1126"/>
    </location>
</feature>
<accession>A0A9P7ZGE7</accession>
<dbReference type="EC" id="3.4.19.12" evidence="2"/>
<evidence type="ECO:0000313" key="10">
    <source>
        <dbReference type="Proteomes" id="UP000887229"/>
    </source>
</evidence>
<dbReference type="PROSITE" id="PS00973">
    <property type="entry name" value="USP_2"/>
    <property type="match status" value="1"/>
</dbReference>
<dbReference type="GO" id="GO:0070628">
    <property type="term" value="F:proteasome binding"/>
    <property type="evidence" value="ECO:0007669"/>
    <property type="project" value="TreeGrafter"/>
</dbReference>
<dbReference type="Pfam" id="PF13446">
    <property type="entry name" value="RPT"/>
    <property type="match status" value="1"/>
</dbReference>
<dbReference type="GO" id="GO:0004843">
    <property type="term" value="F:cysteine-type deubiquitinase activity"/>
    <property type="evidence" value="ECO:0007669"/>
    <property type="project" value="UniProtKB-EC"/>
</dbReference>
<evidence type="ECO:0000256" key="4">
    <source>
        <dbReference type="ARBA" id="ARBA00022786"/>
    </source>
</evidence>
<proteinExistence type="predicted"/>
<comment type="caution">
    <text evidence="9">The sequence shown here is derived from an EMBL/GenBank/DDBJ whole genome shotgun (WGS) entry which is preliminary data.</text>
</comment>
<feature type="compositionally biased region" description="Pro residues" evidence="7">
    <location>
        <begin position="716"/>
        <end position="725"/>
    </location>
</feature>
<evidence type="ECO:0000256" key="5">
    <source>
        <dbReference type="ARBA" id="ARBA00022801"/>
    </source>
</evidence>
<dbReference type="AlphaFoldDB" id="A0A9P7ZGE7"/>
<dbReference type="InterPro" id="IPR038765">
    <property type="entry name" value="Papain-like_cys_pep_sf"/>
</dbReference>
<dbReference type="GO" id="GO:0043161">
    <property type="term" value="P:proteasome-mediated ubiquitin-dependent protein catabolic process"/>
    <property type="evidence" value="ECO:0007669"/>
    <property type="project" value="InterPro"/>
</dbReference>
<name>A0A9P7ZGE7_9HYPO</name>
<dbReference type="InterPro" id="IPR001394">
    <property type="entry name" value="Peptidase_C19_UCH"/>
</dbReference>
<keyword evidence="5" id="KW-0378">Hydrolase</keyword>
<dbReference type="InterPro" id="IPR025305">
    <property type="entry name" value="UCH_repeat_domain"/>
</dbReference>
<dbReference type="EMBL" id="MU251270">
    <property type="protein sequence ID" value="KAG9251192.1"/>
    <property type="molecule type" value="Genomic_DNA"/>
</dbReference>
<evidence type="ECO:0000256" key="6">
    <source>
        <dbReference type="ARBA" id="ARBA00022807"/>
    </source>
</evidence>
<dbReference type="Gene3D" id="3.90.70.10">
    <property type="entry name" value="Cysteine proteinases"/>
    <property type="match status" value="1"/>
</dbReference>
<reference evidence="9" key="1">
    <citation type="journal article" date="2021" name="IMA Fungus">
        <title>Genomic characterization of three marine fungi, including Emericellopsis atlantica sp. nov. with signatures of a generalist lifestyle and marine biomass degradation.</title>
        <authorList>
            <person name="Hagestad O.C."/>
            <person name="Hou L."/>
            <person name="Andersen J.H."/>
            <person name="Hansen E.H."/>
            <person name="Altermark B."/>
            <person name="Li C."/>
            <person name="Kuhnert E."/>
            <person name="Cox R.J."/>
            <person name="Crous P.W."/>
            <person name="Spatafora J.W."/>
            <person name="Lail K."/>
            <person name="Amirebrahimi M."/>
            <person name="Lipzen A."/>
            <person name="Pangilinan J."/>
            <person name="Andreopoulos W."/>
            <person name="Hayes R.D."/>
            <person name="Ng V."/>
            <person name="Grigoriev I.V."/>
            <person name="Jackson S.A."/>
            <person name="Sutton T.D.S."/>
            <person name="Dobson A.D.W."/>
            <person name="Rama T."/>
        </authorList>
    </citation>
    <scope>NUCLEOTIDE SEQUENCE</scope>
    <source>
        <strain evidence="9">TS7</strain>
    </source>
</reference>
<keyword evidence="10" id="KW-1185">Reference proteome</keyword>
<evidence type="ECO:0000256" key="1">
    <source>
        <dbReference type="ARBA" id="ARBA00000707"/>
    </source>
</evidence>
<keyword evidence="4" id="KW-0833">Ubl conjugation pathway</keyword>
<evidence type="ECO:0000256" key="2">
    <source>
        <dbReference type="ARBA" id="ARBA00012759"/>
    </source>
</evidence>
<dbReference type="InterPro" id="IPR018200">
    <property type="entry name" value="USP_CS"/>
</dbReference>
<keyword evidence="6" id="KW-0788">Thiol protease</keyword>
<dbReference type="CDD" id="cd02666">
    <property type="entry name" value="Peptidase_C19J"/>
    <property type="match status" value="1"/>
</dbReference>
<evidence type="ECO:0000256" key="7">
    <source>
        <dbReference type="SAM" id="MobiDB-lite"/>
    </source>
</evidence>
<sequence>MNGNYNLRSRGQDLEARYGKLPWTACSRPHRISTPEKDRAQTRLDPVGCHPSRWVYDLLNNDFMTCDLVDRAKGGQLPVPFDTSHAHRLVNSGKQSHRWATHTITSTLCLDCHFHFIIRTSWQQAHASTLCSKAHAEWVPFEDRPCFHHLAYAGTEPENIIDAERQDGSNVVSRETFACTAAQCTFTVTVDVCEPRLSTDMLELLQDEDTILKALNTARQNEPERYQVATDEWAKQAPLNLNTYLRNMLEDPPDKQKTISKRNKRFAVVFGPRCFDLFRYLGFAEEVTLTENGVDEGSFISEYPPRPADAWGPTEIGSRRAFIEDARSEVQALIHKKGVTFDEAQKPQFVNALIHELLGVEEILNLGDNELVQSHSHQLIGVVPGLHQIAIVNAYFQQWNLLPARRQEMIVALALIAQHHPDDALAEYAATQDSVYGAVASPGSPVGKALALLGLPPPNIYDYGEIMAAYRQKLFEDPARISDLREALMALATDCQKEDMQLRLVVEGGGESMTADTAMAVLGCSDAATPIQWLGAAERLLEKAEDPRAKPALLQAIQTLVSDHDDPLIRDRWLRMNSVHASGTSSNVPIWEQPGDIGLPVGLSNIGNTCYLNSLLQYLFTVKPVRDIVTNYEAYQLDMDDKTLEERRLGANKMKLDRAEAVVSQVFVKELGALFESLVASDKKAQKPTQRLANAVLLDTNDLLQGAHSEAEAKAPPLPARPSPASPAHDVPMGTADGQEAASNASTAVDDESRPEVTHAEDAMEDAVMEDVEPSIEEKVQKALEVQKRSSGTEQQDAEEVIGRMINRLQAAIRPTGVDEATGIQLEKIIETFFLTTVNYTKKFDDTAYQTEVSYDRSITAFPAADGSCSLEEALGRNFDLQVLEDSRLLRYTAIRQLPPVLHVLIQRTQSNGTKNMHPVVIPEKLSLDQFMDAQHDSEEFTRRSKGWALSQRLQDVNRTLNQTVKSNEGSAALLSAAVASVESSEDADMGDEPEEDWTFDGPVEEDFMIVNHEGVGSKERPAPPEDLAAAENELNGMIQAEGQELAAELDGLYAGASENVYRLEAVICHRGQAASGHYWVWIYDFEDGLWRHYNDETVEVKESTEQVLSELNTKGEPYYLCYVRDSDKEKWVEVPKRTMVKEL</sequence>
<dbReference type="GO" id="GO:0016579">
    <property type="term" value="P:protein deubiquitination"/>
    <property type="evidence" value="ECO:0007669"/>
    <property type="project" value="InterPro"/>
</dbReference>
<dbReference type="GO" id="GO:0061136">
    <property type="term" value="P:regulation of proteasomal protein catabolic process"/>
    <property type="evidence" value="ECO:0007669"/>
    <property type="project" value="TreeGrafter"/>
</dbReference>
<evidence type="ECO:0000259" key="8">
    <source>
        <dbReference type="PROSITE" id="PS50235"/>
    </source>
</evidence>
<dbReference type="Proteomes" id="UP000887229">
    <property type="component" value="Unassembled WGS sequence"/>
</dbReference>
<organism evidence="9 10">
    <name type="scientific">Emericellopsis atlantica</name>
    <dbReference type="NCBI Taxonomy" id="2614577"/>
    <lineage>
        <taxon>Eukaryota</taxon>
        <taxon>Fungi</taxon>
        <taxon>Dikarya</taxon>
        <taxon>Ascomycota</taxon>
        <taxon>Pezizomycotina</taxon>
        <taxon>Sordariomycetes</taxon>
        <taxon>Hypocreomycetidae</taxon>
        <taxon>Hypocreales</taxon>
        <taxon>Bionectriaceae</taxon>
        <taxon>Emericellopsis</taxon>
    </lineage>
</organism>
<dbReference type="SUPFAM" id="SSF54001">
    <property type="entry name" value="Cysteine proteinases"/>
    <property type="match status" value="1"/>
</dbReference>
<evidence type="ECO:0000256" key="3">
    <source>
        <dbReference type="ARBA" id="ARBA00022670"/>
    </source>
</evidence>
<dbReference type="GeneID" id="70293357"/>
<dbReference type="PROSITE" id="PS00972">
    <property type="entry name" value="USP_1"/>
    <property type="match status" value="1"/>
</dbReference>
<dbReference type="InterPro" id="IPR028889">
    <property type="entry name" value="USP"/>
</dbReference>
<dbReference type="OrthoDB" id="2420415at2759"/>
<keyword evidence="3" id="KW-0645">Protease</keyword>
<dbReference type="PANTHER" id="PTHR43982">
    <property type="entry name" value="UBIQUITIN CARBOXYL-TERMINAL HYDROLASE"/>
    <property type="match status" value="1"/>
</dbReference>
<feature type="region of interest" description="Disordered" evidence="7">
    <location>
        <begin position="711"/>
        <end position="759"/>
    </location>
</feature>
<dbReference type="PROSITE" id="PS50235">
    <property type="entry name" value="USP_3"/>
    <property type="match status" value="1"/>
</dbReference>